<organism evidence="1">
    <name type="scientific">bioreactor metagenome</name>
    <dbReference type="NCBI Taxonomy" id="1076179"/>
    <lineage>
        <taxon>unclassified sequences</taxon>
        <taxon>metagenomes</taxon>
        <taxon>ecological metagenomes</taxon>
    </lineage>
</organism>
<accession>A0A644YPH7</accession>
<name>A0A644YPH7_9ZZZZ</name>
<proteinExistence type="predicted"/>
<dbReference type="AlphaFoldDB" id="A0A644YPH7"/>
<protein>
    <submittedName>
        <fullName evidence="1">Uncharacterized protein</fullName>
    </submittedName>
</protein>
<dbReference type="EMBL" id="VSSQ01005728">
    <property type="protein sequence ID" value="MPM30219.1"/>
    <property type="molecule type" value="Genomic_DNA"/>
</dbReference>
<sequence length="323" mass="36994">MVNGVHAGIVAGEHLLRQRIKALCAVVQERRHARLLGILFPNLRKTRRRAHCAANVPVALLTQRRAELLLHLLNLRRKVHAVFVAGLFHCIRQKSRGIQPFFEAVANLRRGDAVRFAGEQANLCAVAGGKFFRGLFVVFAKSNARNAQHGSDFEHFFRLMPVRQIAQRIAAEHQKELRAGVAFLQFQQRIERIALAAALDFEIARFHARFVLRREPRQLQPNIRGDFALYALMRRIGRNHEQHQIQRRFVPGYLRHLHVRAVNWVERAPEDTDAHEFAAPFLAVFSIPCFFAARQRDSRLQDEPAGFPLHAQLTKPLSNAKII</sequence>
<gene>
    <name evidence="1" type="ORF">SDC9_76767</name>
</gene>
<reference evidence="1" key="1">
    <citation type="submission" date="2019-08" db="EMBL/GenBank/DDBJ databases">
        <authorList>
            <person name="Kucharzyk K."/>
            <person name="Murdoch R.W."/>
            <person name="Higgins S."/>
            <person name="Loffler F."/>
        </authorList>
    </citation>
    <scope>NUCLEOTIDE SEQUENCE</scope>
</reference>
<evidence type="ECO:0000313" key="1">
    <source>
        <dbReference type="EMBL" id="MPM30219.1"/>
    </source>
</evidence>
<comment type="caution">
    <text evidence="1">The sequence shown here is derived from an EMBL/GenBank/DDBJ whole genome shotgun (WGS) entry which is preliminary data.</text>
</comment>